<keyword evidence="3" id="KW-0597">Phosphoprotein</keyword>
<proteinExistence type="predicted"/>
<name>A0AAW3ZTY1_9GAMM</name>
<dbReference type="InterPro" id="IPR003594">
    <property type="entry name" value="HATPase_dom"/>
</dbReference>
<evidence type="ECO:0000256" key="6">
    <source>
        <dbReference type="ARBA" id="ARBA00023012"/>
    </source>
</evidence>
<evidence type="ECO:0000313" key="9">
    <source>
        <dbReference type="EMBL" id="MBD8527812.1"/>
    </source>
</evidence>
<dbReference type="InterPro" id="IPR036097">
    <property type="entry name" value="HisK_dim/P_sf"/>
</dbReference>
<dbReference type="RefSeq" id="WP_192031234.1">
    <property type="nucleotide sequence ID" value="NZ_JACYTR010000066.1"/>
</dbReference>
<dbReference type="EC" id="2.7.13.3" evidence="2"/>
<dbReference type="InterPro" id="IPR005467">
    <property type="entry name" value="His_kinase_dom"/>
</dbReference>
<dbReference type="Proteomes" id="UP000613768">
    <property type="component" value="Unassembled WGS sequence"/>
</dbReference>
<reference evidence="9 10" key="1">
    <citation type="submission" date="2020-09" db="EMBL/GenBank/DDBJ databases">
        <title>Pseudoxanthomonas sp. CAU 1598 isolated from sand of Yaerae Beach.</title>
        <authorList>
            <person name="Kim W."/>
        </authorList>
    </citation>
    <scope>NUCLEOTIDE SEQUENCE [LARGE SCALE GENOMIC DNA]</scope>
    <source>
        <strain evidence="9 10">CAU 1598</strain>
    </source>
</reference>
<evidence type="ECO:0000256" key="5">
    <source>
        <dbReference type="ARBA" id="ARBA00022777"/>
    </source>
</evidence>
<dbReference type="SMART" id="SM00388">
    <property type="entry name" value="HisKA"/>
    <property type="match status" value="1"/>
</dbReference>
<dbReference type="Pfam" id="PF00512">
    <property type="entry name" value="HisKA"/>
    <property type="match status" value="1"/>
</dbReference>
<keyword evidence="4" id="KW-0808">Transferase</keyword>
<evidence type="ECO:0000256" key="3">
    <source>
        <dbReference type="ARBA" id="ARBA00022553"/>
    </source>
</evidence>
<dbReference type="PANTHER" id="PTHR43711:SF31">
    <property type="entry name" value="HISTIDINE KINASE"/>
    <property type="match status" value="1"/>
</dbReference>
<evidence type="ECO:0000256" key="1">
    <source>
        <dbReference type="ARBA" id="ARBA00000085"/>
    </source>
</evidence>
<dbReference type="SMART" id="SM00387">
    <property type="entry name" value="HATPase_c"/>
    <property type="match status" value="1"/>
</dbReference>
<dbReference type="PANTHER" id="PTHR43711">
    <property type="entry name" value="TWO-COMPONENT HISTIDINE KINASE"/>
    <property type="match status" value="1"/>
</dbReference>
<keyword evidence="6" id="KW-0902">Two-component regulatory system</keyword>
<dbReference type="PROSITE" id="PS50109">
    <property type="entry name" value="HIS_KIN"/>
    <property type="match status" value="1"/>
</dbReference>
<evidence type="ECO:0000256" key="2">
    <source>
        <dbReference type="ARBA" id="ARBA00012438"/>
    </source>
</evidence>
<keyword evidence="5 9" id="KW-0418">Kinase</keyword>
<protein>
    <recommendedName>
        <fullName evidence="2">histidine kinase</fullName>
        <ecNumber evidence="2">2.7.13.3</ecNumber>
    </recommendedName>
</protein>
<feature type="compositionally biased region" description="Low complexity" evidence="7">
    <location>
        <begin position="169"/>
        <end position="179"/>
    </location>
</feature>
<dbReference type="PRINTS" id="PR00344">
    <property type="entry name" value="BCTRLSENSOR"/>
</dbReference>
<feature type="domain" description="Histidine kinase" evidence="8">
    <location>
        <begin position="520"/>
        <end position="740"/>
    </location>
</feature>
<accession>A0AAW3ZTY1</accession>
<evidence type="ECO:0000259" key="8">
    <source>
        <dbReference type="PROSITE" id="PS50109"/>
    </source>
</evidence>
<dbReference type="SUPFAM" id="SSF47384">
    <property type="entry name" value="Homodimeric domain of signal transducing histidine kinase"/>
    <property type="match status" value="1"/>
</dbReference>
<comment type="catalytic activity">
    <reaction evidence="1">
        <text>ATP + protein L-histidine = ADP + protein N-phospho-L-histidine.</text>
        <dbReference type="EC" id="2.7.13.3"/>
    </reaction>
</comment>
<dbReference type="InterPro" id="IPR036890">
    <property type="entry name" value="HATPase_C_sf"/>
</dbReference>
<dbReference type="InterPro" id="IPR003661">
    <property type="entry name" value="HisK_dim/P_dom"/>
</dbReference>
<evidence type="ECO:0000256" key="4">
    <source>
        <dbReference type="ARBA" id="ARBA00022679"/>
    </source>
</evidence>
<dbReference type="Pfam" id="PF02518">
    <property type="entry name" value="HATPase_c"/>
    <property type="match status" value="1"/>
</dbReference>
<evidence type="ECO:0000256" key="7">
    <source>
        <dbReference type="SAM" id="MobiDB-lite"/>
    </source>
</evidence>
<dbReference type="SUPFAM" id="SSF55874">
    <property type="entry name" value="ATPase domain of HSP90 chaperone/DNA topoisomerase II/histidine kinase"/>
    <property type="match status" value="1"/>
</dbReference>
<comment type="caution">
    <text evidence="9">The sequence shown here is derived from an EMBL/GenBank/DDBJ whole genome shotgun (WGS) entry which is preliminary data.</text>
</comment>
<dbReference type="CDD" id="cd00082">
    <property type="entry name" value="HisKA"/>
    <property type="match status" value="1"/>
</dbReference>
<dbReference type="Gene3D" id="1.10.287.130">
    <property type="match status" value="1"/>
</dbReference>
<sequence>MSRRRLRWLLFGCWLLLVLPLLALIWQTERQIKWEAFHQYRAVAEDLVSRIDTQLQADALVEDARSASDYQFLVVGGDPALSRLLQRSPLAAFPPQGANAGVLGYFQVDANGVFSTPLLPLSAEDGAAYGLNPAELQQRGERSRQLLSVLESNELVAKRTAFDARSPSRESGLGSAASSAEREAGPSELVSGRDMSVADRDLNAVAEDMTAREPARQAPMPQALSPAPPPPAAPSVAAEQKQKGTTEESAIPQQAVAGEGADYLANQRGFDELQSAGGKLERSQKSDYGRLDQLKLRQNYLEQSEDHDGLVEQRAKKIADALDVAKGERSPRKEQVVALDGAGALDDALSELASGRVRMFEGELDPFEFSLLGDAHGMLYRRVWRDGQRWIQGLLFERAAWMRARIEQPFRASPLAGMSDLLVVYRGEVLRALPGERERSYVSAEQLQGEVLLQARLSAPYADLQLVWTINDLPAGPGAQAVRGLGVVLLTVLSVVFWVLYRLGGRQIDLTRQQQDFVSAVSHELKTPLTSIRMYGELLLQGWASEAKKQEYYGFIHEESERLSRLIGNVLQLARMERNELQLKLESRSLGTLVDLARSKLAAQVERSGFVLNIELDPAMAERLVEVDTDAWLQILINLVDNALKFSLHASTQQVDLQVLVQGERVLMRVRDYGPGIPKDQLQKIFRLFYRVGSELTREAVGTGIGLALARQLAVAMRGELDVRNREPGAEFELRLPLLT</sequence>
<dbReference type="AlphaFoldDB" id="A0AAW3ZTY1"/>
<organism evidence="9 10">
    <name type="scientific">Pseudomarimonas arenosa</name>
    <dbReference type="NCBI Taxonomy" id="2774145"/>
    <lineage>
        <taxon>Bacteria</taxon>
        <taxon>Pseudomonadati</taxon>
        <taxon>Pseudomonadota</taxon>
        <taxon>Gammaproteobacteria</taxon>
        <taxon>Lysobacterales</taxon>
        <taxon>Lysobacteraceae</taxon>
        <taxon>Pseudomarimonas</taxon>
    </lineage>
</organism>
<dbReference type="InterPro" id="IPR050736">
    <property type="entry name" value="Sensor_HK_Regulatory"/>
</dbReference>
<evidence type="ECO:0000313" key="10">
    <source>
        <dbReference type="Proteomes" id="UP000613768"/>
    </source>
</evidence>
<feature type="region of interest" description="Disordered" evidence="7">
    <location>
        <begin position="211"/>
        <end position="254"/>
    </location>
</feature>
<dbReference type="GO" id="GO:0000155">
    <property type="term" value="F:phosphorelay sensor kinase activity"/>
    <property type="evidence" value="ECO:0007669"/>
    <property type="project" value="InterPro"/>
</dbReference>
<dbReference type="CDD" id="cd00075">
    <property type="entry name" value="HATPase"/>
    <property type="match status" value="1"/>
</dbReference>
<dbReference type="InterPro" id="IPR004358">
    <property type="entry name" value="Sig_transdc_His_kin-like_C"/>
</dbReference>
<gene>
    <name evidence="9" type="ORF">IFO71_18865</name>
</gene>
<feature type="region of interest" description="Disordered" evidence="7">
    <location>
        <begin position="161"/>
        <end position="197"/>
    </location>
</feature>
<keyword evidence="10" id="KW-1185">Reference proteome</keyword>
<dbReference type="EMBL" id="JACYTR010000066">
    <property type="protein sequence ID" value="MBD8527812.1"/>
    <property type="molecule type" value="Genomic_DNA"/>
</dbReference>
<dbReference type="Gene3D" id="3.30.565.10">
    <property type="entry name" value="Histidine kinase-like ATPase, C-terminal domain"/>
    <property type="match status" value="1"/>
</dbReference>
<dbReference type="FunFam" id="1.10.287.130:FF:000001">
    <property type="entry name" value="Two-component sensor histidine kinase"/>
    <property type="match status" value="1"/>
</dbReference>